<dbReference type="OrthoDB" id="9803665at2"/>
<dbReference type="Gene3D" id="4.10.280.50">
    <property type="match status" value="1"/>
</dbReference>
<dbReference type="GO" id="GO:0030170">
    <property type="term" value="F:pyridoxal phosphate binding"/>
    <property type="evidence" value="ECO:0007669"/>
    <property type="project" value="InterPro"/>
</dbReference>
<dbReference type="Gene3D" id="3.40.640.10">
    <property type="entry name" value="Type I PLP-dependent aspartate aminotransferase-like (Major domain)"/>
    <property type="match status" value="1"/>
</dbReference>
<accession>Q2KVV2</accession>
<gene>
    <name evidence="10" type="primary">gadA2</name>
    <name evidence="10" type="synonym">gadB2</name>
    <name evidence="10" type="ordered locus">BAV2797</name>
</gene>
<evidence type="ECO:0000313" key="10">
    <source>
        <dbReference type="EMBL" id="CAJ50408.1"/>
    </source>
</evidence>
<dbReference type="STRING" id="360910.BAV2797"/>
<protein>
    <recommendedName>
        <fullName evidence="3 9">Glutamate decarboxylase</fullName>
        <ecNumber evidence="3 9">4.1.1.15</ecNumber>
    </recommendedName>
</protein>
<dbReference type="PANTHER" id="PTHR43321:SF3">
    <property type="entry name" value="GLUTAMATE DECARBOXYLASE"/>
    <property type="match status" value="1"/>
</dbReference>
<dbReference type="EMBL" id="AM167904">
    <property type="protein sequence ID" value="CAJ50408.1"/>
    <property type="molecule type" value="Genomic_DNA"/>
</dbReference>
<dbReference type="FunFam" id="3.40.640.10:FF:000017">
    <property type="entry name" value="Glutamate decarboxylase"/>
    <property type="match status" value="1"/>
</dbReference>
<organism evidence="10 11">
    <name type="scientific">Bordetella avium (strain 197N)</name>
    <dbReference type="NCBI Taxonomy" id="360910"/>
    <lineage>
        <taxon>Bacteria</taxon>
        <taxon>Pseudomonadati</taxon>
        <taxon>Pseudomonadota</taxon>
        <taxon>Betaproteobacteria</taxon>
        <taxon>Burkholderiales</taxon>
        <taxon>Alcaligenaceae</taxon>
        <taxon>Bordetella</taxon>
    </lineage>
</organism>
<dbReference type="GO" id="GO:0006538">
    <property type="term" value="P:L-glutamate catabolic process"/>
    <property type="evidence" value="ECO:0007669"/>
    <property type="project" value="TreeGrafter"/>
</dbReference>
<dbReference type="SUPFAM" id="SSF53383">
    <property type="entry name" value="PLP-dependent transferases"/>
    <property type="match status" value="1"/>
</dbReference>
<dbReference type="InterPro" id="IPR015421">
    <property type="entry name" value="PyrdxlP-dep_Trfase_major"/>
</dbReference>
<evidence type="ECO:0000256" key="1">
    <source>
        <dbReference type="ARBA" id="ARBA00001933"/>
    </source>
</evidence>
<evidence type="ECO:0000256" key="7">
    <source>
        <dbReference type="PIRSR" id="PIRSR602129-50"/>
    </source>
</evidence>
<evidence type="ECO:0000256" key="3">
    <source>
        <dbReference type="ARBA" id="ARBA00012421"/>
    </source>
</evidence>
<dbReference type="GO" id="GO:0005829">
    <property type="term" value="C:cytosol"/>
    <property type="evidence" value="ECO:0007669"/>
    <property type="project" value="TreeGrafter"/>
</dbReference>
<sequence>MPLHAKHSLRTALLDDVFASDDLAAPLPRHRFPVTQQTAQHAYQAVHDELMLDGNSRQNLATFCQTWLDAETHRLMDESIDKNMIDKDEYPQTAELEARCVHMLADLWNAPEAENPTGCSTIGSSEAAMLGGLAMKWAWRGRRKAAGKPSDQPNLICGPVQICWHKFARYFDVELREIPMEHGRLIMSPEEVLKRADENTIGVVPTLGVTYTCQYEPVTAVHQALDRLQQETGLDIPMHIDGASGAFLAPFCAPDLVWDFRLPRVVSINASGHKFGLAPLGVGWVIWRDAKHLPEDLIFNVNYLGGNMPTFALNFSRPGGQIVAQYYNFLRLGREGYQSIQNACYDTAQYLAREIAALGPFEILVDGNPAHGIPGLCWKIKDGQKDPGFTLYDMADRLRTRGWQVPAYSLPANRQDLVIQRILVRHGVSRDLASLLIDDFKRAMAYFRTHTITTSTADKPANAFHH</sequence>
<dbReference type="RefSeq" id="WP_012418439.1">
    <property type="nucleotide sequence ID" value="NC_010645.1"/>
</dbReference>
<dbReference type="GO" id="GO:0004351">
    <property type="term" value="F:glutamate decarboxylase activity"/>
    <property type="evidence" value="ECO:0007669"/>
    <property type="project" value="UniProtKB-EC"/>
</dbReference>
<evidence type="ECO:0000256" key="4">
    <source>
        <dbReference type="ARBA" id="ARBA00022898"/>
    </source>
</evidence>
<keyword evidence="11" id="KW-1185">Reference proteome</keyword>
<dbReference type="AlphaFoldDB" id="Q2KVV2"/>
<dbReference type="GeneID" id="92933955"/>
<evidence type="ECO:0000313" key="11">
    <source>
        <dbReference type="Proteomes" id="UP000001977"/>
    </source>
</evidence>
<proteinExistence type="inferred from homology"/>
<dbReference type="EC" id="4.1.1.15" evidence="3 9"/>
<comment type="catalytic activity">
    <reaction evidence="6 9">
        <text>L-glutamate + H(+) = 4-aminobutanoate + CO2</text>
        <dbReference type="Rhea" id="RHEA:17785"/>
        <dbReference type="ChEBI" id="CHEBI:15378"/>
        <dbReference type="ChEBI" id="CHEBI:16526"/>
        <dbReference type="ChEBI" id="CHEBI:29985"/>
        <dbReference type="ChEBI" id="CHEBI:59888"/>
        <dbReference type="EC" id="4.1.1.15"/>
    </reaction>
</comment>
<dbReference type="Proteomes" id="UP000001977">
    <property type="component" value="Chromosome"/>
</dbReference>
<dbReference type="Gene3D" id="3.90.1150.160">
    <property type="match status" value="1"/>
</dbReference>
<dbReference type="KEGG" id="bav:BAV2797"/>
<keyword evidence="4 7" id="KW-0663">Pyridoxal phosphate</keyword>
<comment type="cofactor">
    <cofactor evidence="1 7 8">
        <name>pyridoxal 5'-phosphate</name>
        <dbReference type="ChEBI" id="CHEBI:597326"/>
    </cofactor>
</comment>
<evidence type="ECO:0000256" key="2">
    <source>
        <dbReference type="ARBA" id="ARBA00009533"/>
    </source>
</evidence>
<dbReference type="InterPro" id="IPR002129">
    <property type="entry name" value="PyrdxlP-dep_de-COase"/>
</dbReference>
<evidence type="ECO:0000256" key="5">
    <source>
        <dbReference type="ARBA" id="ARBA00023239"/>
    </source>
</evidence>
<keyword evidence="5 8" id="KW-0456">Lyase</keyword>
<dbReference type="Pfam" id="PF00282">
    <property type="entry name" value="Pyridoxal_deC"/>
    <property type="match status" value="1"/>
</dbReference>
<feature type="modified residue" description="N6-(pyridoxal phosphate)lysine" evidence="7">
    <location>
        <position position="274"/>
    </location>
</feature>
<evidence type="ECO:0000256" key="8">
    <source>
        <dbReference type="RuleBase" id="RU000382"/>
    </source>
</evidence>
<evidence type="ECO:0000256" key="6">
    <source>
        <dbReference type="ARBA" id="ARBA00048868"/>
    </source>
</evidence>
<dbReference type="InterPro" id="IPR010107">
    <property type="entry name" value="Glutamate_decarboxylase"/>
</dbReference>
<name>Q2KVV2_BORA1</name>
<reference evidence="10 11" key="1">
    <citation type="journal article" date="2006" name="J. Bacteriol.">
        <title>Comparison of the genome sequence of the poultry pathogen Bordetella avium with those of B. bronchiseptica, B. pertussis, and B. parapertussis reveals extensive diversity in surface structures associated with host interaction.</title>
        <authorList>
            <person name="Sebaihia M."/>
            <person name="Preston A."/>
            <person name="Maskell D.J."/>
            <person name="Kuzmiak H."/>
            <person name="Connell T.D."/>
            <person name="King N.D."/>
            <person name="Orndorff P.E."/>
            <person name="Miyamoto D.M."/>
            <person name="Thomson N.R."/>
            <person name="Harris D."/>
            <person name="Goble A."/>
            <person name="Lord A."/>
            <person name="Murphy L."/>
            <person name="Quail M.A."/>
            <person name="Rutter S."/>
            <person name="Squares R."/>
            <person name="Squares S."/>
            <person name="Woodward J."/>
            <person name="Parkhill J."/>
            <person name="Temple L.M."/>
        </authorList>
    </citation>
    <scope>NUCLEOTIDE SEQUENCE [LARGE SCALE GENOMIC DNA]</scope>
    <source>
        <strain evidence="10 11">197N</strain>
    </source>
</reference>
<comment type="similarity">
    <text evidence="2 8">Belongs to the group II decarboxylase family.</text>
</comment>
<dbReference type="HOGENOM" id="CLU_019582_2_2_4"/>
<dbReference type="eggNOG" id="COG0076">
    <property type="taxonomic scope" value="Bacteria"/>
</dbReference>
<dbReference type="InterPro" id="IPR015424">
    <property type="entry name" value="PyrdxlP-dep_Trfase"/>
</dbReference>
<evidence type="ECO:0000256" key="9">
    <source>
        <dbReference type="RuleBase" id="RU361171"/>
    </source>
</evidence>
<dbReference type="CDD" id="cd06450">
    <property type="entry name" value="DOPA_deC_like"/>
    <property type="match status" value="1"/>
</dbReference>
<keyword evidence="9" id="KW-0210">Decarboxylase</keyword>
<dbReference type="PANTHER" id="PTHR43321">
    <property type="entry name" value="GLUTAMATE DECARBOXYLASE"/>
    <property type="match status" value="1"/>
</dbReference>
<dbReference type="NCBIfam" id="TIGR01788">
    <property type="entry name" value="Glu-decarb-GAD"/>
    <property type="match status" value="1"/>
</dbReference>
<dbReference type="FunFam" id="4.10.280.50:FF:000001">
    <property type="entry name" value="Glutamate decarboxylase"/>
    <property type="match status" value="1"/>
</dbReference>